<dbReference type="Proteomes" id="UP001266305">
    <property type="component" value="Unassembled WGS sequence"/>
</dbReference>
<accession>A0ABQ9VSQ8</accession>
<protein>
    <submittedName>
        <fullName evidence="2">Uncharacterized protein</fullName>
    </submittedName>
</protein>
<gene>
    <name evidence="2" type="ORF">P7K49_012162</name>
</gene>
<evidence type="ECO:0000313" key="3">
    <source>
        <dbReference type="Proteomes" id="UP001266305"/>
    </source>
</evidence>
<name>A0ABQ9VSQ8_SAGOE</name>
<feature type="region of interest" description="Disordered" evidence="1">
    <location>
        <begin position="1"/>
        <end position="78"/>
    </location>
</feature>
<proteinExistence type="predicted"/>
<dbReference type="EMBL" id="JASSZA010000005">
    <property type="protein sequence ID" value="KAK2112415.1"/>
    <property type="molecule type" value="Genomic_DNA"/>
</dbReference>
<comment type="caution">
    <text evidence="2">The sequence shown here is derived from an EMBL/GenBank/DDBJ whole genome shotgun (WGS) entry which is preliminary data.</text>
</comment>
<evidence type="ECO:0000256" key="1">
    <source>
        <dbReference type="SAM" id="MobiDB-lite"/>
    </source>
</evidence>
<keyword evidence="3" id="KW-1185">Reference proteome</keyword>
<sequence>MDRSVQGTGNSSHEGTSQGQKQEQCTGRSWTGADSEGFPSDVQEACARRVRKRMGTQGLLHSTPDKNWSPSLAPAKEP</sequence>
<evidence type="ECO:0000313" key="2">
    <source>
        <dbReference type="EMBL" id="KAK2112415.1"/>
    </source>
</evidence>
<reference evidence="2 3" key="1">
    <citation type="submission" date="2023-05" db="EMBL/GenBank/DDBJ databases">
        <title>B98-5 Cell Line De Novo Hybrid Assembly: An Optical Mapping Approach.</title>
        <authorList>
            <person name="Kananen K."/>
            <person name="Auerbach J.A."/>
            <person name="Kautto E."/>
            <person name="Blachly J.S."/>
        </authorList>
    </citation>
    <scope>NUCLEOTIDE SEQUENCE [LARGE SCALE GENOMIC DNA]</scope>
    <source>
        <strain evidence="2">B95-8</strain>
        <tissue evidence="2">Cell line</tissue>
    </source>
</reference>
<feature type="compositionally biased region" description="Polar residues" evidence="1">
    <location>
        <begin position="1"/>
        <end position="29"/>
    </location>
</feature>
<organism evidence="2 3">
    <name type="scientific">Saguinus oedipus</name>
    <name type="common">Cotton-top tamarin</name>
    <name type="synonym">Oedipomidas oedipus</name>
    <dbReference type="NCBI Taxonomy" id="9490"/>
    <lineage>
        <taxon>Eukaryota</taxon>
        <taxon>Metazoa</taxon>
        <taxon>Chordata</taxon>
        <taxon>Craniata</taxon>
        <taxon>Vertebrata</taxon>
        <taxon>Euteleostomi</taxon>
        <taxon>Mammalia</taxon>
        <taxon>Eutheria</taxon>
        <taxon>Euarchontoglires</taxon>
        <taxon>Primates</taxon>
        <taxon>Haplorrhini</taxon>
        <taxon>Platyrrhini</taxon>
        <taxon>Cebidae</taxon>
        <taxon>Callitrichinae</taxon>
        <taxon>Saguinus</taxon>
    </lineage>
</organism>